<comment type="caution">
    <text evidence="2">The sequence shown here is derived from an EMBL/GenBank/DDBJ whole genome shotgun (WGS) entry which is preliminary data.</text>
</comment>
<organism evidence="2 3">
    <name type="scientific">Botryotinia calthae</name>
    <dbReference type="NCBI Taxonomy" id="38488"/>
    <lineage>
        <taxon>Eukaryota</taxon>
        <taxon>Fungi</taxon>
        <taxon>Dikarya</taxon>
        <taxon>Ascomycota</taxon>
        <taxon>Pezizomycotina</taxon>
        <taxon>Leotiomycetes</taxon>
        <taxon>Helotiales</taxon>
        <taxon>Sclerotiniaceae</taxon>
        <taxon>Botryotinia</taxon>
    </lineage>
</organism>
<evidence type="ECO:0000313" key="3">
    <source>
        <dbReference type="Proteomes" id="UP000297299"/>
    </source>
</evidence>
<sequence length="70" mass="7884">MRIKALHRWQDEQKIDSWFNGGWCGSEQEINGRKTIPTVGLDPPTSGHKQDSNNTSPKPDFNNCPFSGIL</sequence>
<reference evidence="2 3" key="1">
    <citation type="submission" date="2017-11" db="EMBL/GenBank/DDBJ databases">
        <title>Comparative genomics of Botrytis spp.</title>
        <authorList>
            <person name="Valero-Jimenez C.A."/>
            <person name="Tapia P."/>
            <person name="Veloso J."/>
            <person name="Silva-Moreno E."/>
            <person name="Staats M."/>
            <person name="Valdes J.H."/>
            <person name="Van Kan J.A.L."/>
        </authorList>
    </citation>
    <scope>NUCLEOTIDE SEQUENCE [LARGE SCALE GENOMIC DNA]</scope>
    <source>
        <strain evidence="2 3">MUCL2830</strain>
    </source>
</reference>
<dbReference type="Proteomes" id="UP000297299">
    <property type="component" value="Unassembled WGS sequence"/>
</dbReference>
<protein>
    <submittedName>
        <fullName evidence="2">Uncharacterized protein</fullName>
    </submittedName>
</protein>
<feature type="region of interest" description="Disordered" evidence="1">
    <location>
        <begin position="32"/>
        <end position="70"/>
    </location>
</feature>
<evidence type="ECO:0000313" key="2">
    <source>
        <dbReference type="EMBL" id="TEY87503.1"/>
    </source>
</evidence>
<gene>
    <name evidence="2" type="ORF">BOTCAL_0001g00290</name>
</gene>
<dbReference type="AlphaFoldDB" id="A0A4Y8DHX1"/>
<name>A0A4Y8DHX1_9HELO</name>
<dbReference type="EMBL" id="PHWZ01000001">
    <property type="protein sequence ID" value="TEY87503.1"/>
    <property type="molecule type" value="Genomic_DNA"/>
</dbReference>
<proteinExistence type="predicted"/>
<keyword evidence="3" id="KW-1185">Reference proteome</keyword>
<evidence type="ECO:0000256" key="1">
    <source>
        <dbReference type="SAM" id="MobiDB-lite"/>
    </source>
</evidence>
<accession>A0A4Y8DHX1</accession>